<dbReference type="InterPro" id="IPR000330">
    <property type="entry name" value="SNF2_N"/>
</dbReference>
<dbReference type="PROSITE" id="PS51192">
    <property type="entry name" value="HELICASE_ATP_BIND_1"/>
    <property type="match status" value="1"/>
</dbReference>
<evidence type="ECO:0000256" key="6">
    <source>
        <dbReference type="ARBA" id="ARBA00022840"/>
    </source>
</evidence>
<keyword evidence="4" id="KW-0378">Hydrolase</keyword>
<dbReference type="InterPro" id="IPR049730">
    <property type="entry name" value="SNF2/RAD54-like_C"/>
</dbReference>
<keyword evidence="5" id="KW-0862">Zinc</keyword>
<evidence type="ECO:0000256" key="7">
    <source>
        <dbReference type="SAM" id="MobiDB-lite"/>
    </source>
</evidence>
<feature type="region of interest" description="Disordered" evidence="7">
    <location>
        <begin position="44"/>
        <end position="65"/>
    </location>
</feature>
<feature type="compositionally biased region" description="Polar residues" evidence="7">
    <location>
        <begin position="44"/>
        <end position="53"/>
    </location>
</feature>
<proteinExistence type="predicted"/>
<dbReference type="GO" id="GO:0008270">
    <property type="term" value="F:zinc ion binding"/>
    <property type="evidence" value="ECO:0007669"/>
    <property type="project" value="UniProtKB-KW"/>
</dbReference>
<comment type="caution">
    <text evidence="10">The sequence shown here is derived from an EMBL/GenBank/DDBJ whole genome shotgun (WGS) entry which is preliminary data.</text>
</comment>
<reference evidence="10 11" key="1">
    <citation type="submission" date="2016-10" db="EMBL/GenBank/DDBJ databases">
        <title>Proteomics and genomics reveal pathogen-plant mechanisms compatible with a hemibiotrophic lifestyle of Diplodia corticola.</title>
        <authorList>
            <person name="Fernandes I."/>
            <person name="De Jonge R."/>
            <person name="Van De Peer Y."/>
            <person name="Devreese B."/>
            <person name="Alves A."/>
            <person name="Esteves A.C."/>
        </authorList>
    </citation>
    <scope>NUCLEOTIDE SEQUENCE [LARGE SCALE GENOMIC DNA]</scope>
    <source>
        <strain evidence="10 11">CBS 112549</strain>
    </source>
</reference>
<evidence type="ECO:0000256" key="3">
    <source>
        <dbReference type="ARBA" id="ARBA00022771"/>
    </source>
</evidence>
<dbReference type="Gene3D" id="3.40.50.300">
    <property type="entry name" value="P-loop containing nucleotide triphosphate hydrolases"/>
    <property type="match status" value="1"/>
</dbReference>
<dbReference type="GeneID" id="31013599"/>
<dbReference type="InterPro" id="IPR038718">
    <property type="entry name" value="SNF2-like_sf"/>
</dbReference>
<dbReference type="InterPro" id="IPR017907">
    <property type="entry name" value="Znf_RING_CS"/>
</dbReference>
<keyword evidence="6" id="KW-0067">ATP-binding</keyword>
<dbReference type="PROSITE" id="PS51194">
    <property type="entry name" value="HELICASE_CTER"/>
    <property type="match status" value="1"/>
</dbReference>
<keyword evidence="1" id="KW-0479">Metal-binding</keyword>
<evidence type="ECO:0000313" key="11">
    <source>
        <dbReference type="Proteomes" id="UP000183809"/>
    </source>
</evidence>
<dbReference type="GO" id="GO:0006281">
    <property type="term" value="P:DNA repair"/>
    <property type="evidence" value="ECO:0007669"/>
    <property type="project" value="TreeGrafter"/>
</dbReference>
<dbReference type="EMBL" id="MNUE01000025">
    <property type="protein sequence ID" value="OJD34177.1"/>
    <property type="molecule type" value="Genomic_DNA"/>
</dbReference>
<dbReference type="RefSeq" id="XP_020130437.1">
    <property type="nucleotide sequence ID" value="XM_020273339.1"/>
</dbReference>
<keyword evidence="3" id="KW-0863">Zinc-finger</keyword>
<dbReference type="GO" id="GO:0004386">
    <property type="term" value="F:helicase activity"/>
    <property type="evidence" value="ECO:0007669"/>
    <property type="project" value="UniProtKB-KW"/>
</dbReference>
<dbReference type="GO" id="GO:0005524">
    <property type="term" value="F:ATP binding"/>
    <property type="evidence" value="ECO:0007669"/>
    <property type="project" value="UniProtKB-KW"/>
</dbReference>
<dbReference type="PANTHER" id="PTHR45626:SF52">
    <property type="entry name" value="SINGLE-STRANDED DNA-DEPENDENT ATPASE (EUROFUNG)"/>
    <property type="match status" value="1"/>
</dbReference>
<name>A0A1J9R0P7_9PEZI</name>
<feature type="compositionally biased region" description="Low complexity" evidence="7">
    <location>
        <begin position="54"/>
        <end position="65"/>
    </location>
</feature>
<keyword evidence="10" id="KW-0347">Helicase</keyword>
<protein>
    <submittedName>
        <fullName evidence="10">Helicase-like transcription factor-like isoform x1</fullName>
    </submittedName>
</protein>
<dbReference type="PANTHER" id="PTHR45626">
    <property type="entry name" value="TRANSCRIPTION TERMINATION FACTOR 2-RELATED"/>
    <property type="match status" value="1"/>
</dbReference>
<dbReference type="CDD" id="cd18793">
    <property type="entry name" value="SF2_C_SNF"/>
    <property type="match status" value="1"/>
</dbReference>
<dbReference type="STRING" id="236234.A0A1J9R0P7"/>
<evidence type="ECO:0000256" key="1">
    <source>
        <dbReference type="ARBA" id="ARBA00022723"/>
    </source>
</evidence>
<evidence type="ECO:0000256" key="4">
    <source>
        <dbReference type="ARBA" id="ARBA00022801"/>
    </source>
</evidence>
<dbReference type="OrthoDB" id="448448at2759"/>
<gene>
    <name evidence="10" type="ORF">BKCO1_2500086</name>
</gene>
<dbReference type="AlphaFoldDB" id="A0A1J9R0P7"/>
<dbReference type="SUPFAM" id="SSF52540">
    <property type="entry name" value="P-loop containing nucleoside triphosphate hydrolases"/>
    <property type="match status" value="2"/>
</dbReference>
<dbReference type="CDD" id="cd18008">
    <property type="entry name" value="DEXDc_SHPRH-like"/>
    <property type="match status" value="1"/>
</dbReference>
<evidence type="ECO:0000259" key="9">
    <source>
        <dbReference type="PROSITE" id="PS51194"/>
    </source>
</evidence>
<dbReference type="Proteomes" id="UP000183809">
    <property type="component" value="Unassembled WGS sequence"/>
</dbReference>
<dbReference type="Pfam" id="PF00271">
    <property type="entry name" value="Helicase_C"/>
    <property type="match status" value="1"/>
</dbReference>
<keyword evidence="11" id="KW-1185">Reference proteome</keyword>
<dbReference type="InterPro" id="IPR014001">
    <property type="entry name" value="Helicase_ATP-bd"/>
</dbReference>
<dbReference type="SMART" id="SM00490">
    <property type="entry name" value="HELICc"/>
    <property type="match status" value="1"/>
</dbReference>
<dbReference type="Gene3D" id="3.40.50.10810">
    <property type="entry name" value="Tandem AAA-ATPase domain"/>
    <property type="match status" value="1"/>
</dbReference>
<dbReference type="GO" id="GO:0008094">
    <property type="term" value="F:ATP-dependent activity, acting on DNA"/>
    <property type="evidence" value="ECO:0007669"/>
    <property type="project" value="TreeGrafter"/>
</dbReference>
<evidence type="ECO:0000259" key="8">
    <source>
        <dbReference type="PROSITE" id="PS51192"/>
    </source>
</evidence>
<dbReference type="GO" id="GO:0005634">
    <property type="term" value="C:nucleus"/>
    <property type="evidence" value="ECO:0007669"/>
    <property type="project" value="TreeGrafter"/>
</dbReference>
<feature type="domain" description="Helicase C-terminal" evidence="9">
    <location>
        <begin position="719"/>
        <end position="876"/>
    </location>
</feature>
<sequence>MAQKRTALQVPLEDTRLAKRLSPSAGLDVDSAYCSPSLSPWTPSHATLGSPSDLNTDTPSTPLPTTLGLEDEVCYGMLCGVKTQFLDDPHIASVDASSDGASNSHYLLQVVMKRVYMLQAQDGTDIALINTGAAKALQRLDSGSLARYSAYVSVSEWNEKIRLFRLNGKSVLLEIDIYLFGNPTEAPSVGKMLSDIGLFLQRPDFLHGSMRYENPQEIGFASIRDSSPGLSVPALTLSSVGDLSADTVTAMLSNLDHADELTNANVDTSMIVTELKPYQKEAVDFIYQRESSNVPKAFSLFRHRVDARTRRYWENIVLGCKLVDVPNESFGGIVADEMGLGKTLMTIAAICMSLGRARVFAKADARHGARSRTKATLVICPAVLLMDSWAAEVLKHTTPGSLKCTRYHGTSKVSTAMLIESDIVLTTYATLMADSNRSGILHSIQWFRIVLDEAHYIRNQNTKQFRAVHALSANHRWCLTGTPIQNSIDDFGALIRFLRVPDMEQPSSFRTYITGPIEDRAQAGVQRLRALLQCICLRRTKHLLADLPDLEEHIESVTLTEDERTAYDRIGEEYKRAFHDALSGSNPSAAHRVFFTAIMRQRIFCNSGLFASAECSEMGPTEDEELSLLEQGDRATCANCCCVVRSIGDEKSLHSGIFLECSHLLCHECVSQGETHTASLDNLVRCLACDAFRRPHQTDSQEENFSAATTNLPQGHSSKLAALVHNILHHPTEKCIVFSSWKHTIALASAYFSAHNIPNAVISGSVSTAERRRRLEAFQLDAGVPVLLMTLGTGAVGLNLTAASRIHILEPQWNPSVEKQAVGRAVRLGQRRGVVVVRYVVRDTVEEYVQTKQKKKTYLARLGWGSGVEGLEEGGR</sequence>
<evidence type="ECO:0000256" key="5">
    <source>
        <dbReference type="ARBA" id="ARBA00022833"/>
    </source>
</evidence>
<feature type="domain" description="Helicase ATP-binding" evidence="8">
    <location>
        <begin position="323"/>
        <end position="501"/>
    </location>
</feature>
<dbReference type="InterPro" id="IPR001650">
    <property type="entry name" value="Helicase_C-like"/>
</dbReference>
<evidence type="ECO:0000313" key="10">
    <source>
        <dbReference type="EMBL" id="OJD34177.1"/>
    </source>
</evidence>
<dbReference type="InterPro" id="IPR050628">
    <property type="entry name" value="SNF2_RAD54_helicase_TF"/>
</dbReference>
<evidence type="ECO:0000256" key="2">
    <source>
        <dbReference type="ARBA" id="ARBA00022741"/>
    </source>
</evidence>
<dbReference type="GO" id="GO:0016787">
    <property type="term" value="F:hydrolase activity"/>
    <property type="evidence" value="ECO:0007669"/>
    <property type="project" value="UniProtKB-KW"/>
</dbReference>
<accession>A0A1J9R0P7</accession>
<organism evidence="10 11">
    <name type="scientific">Diplodia corticola</name>
    <dbReference type="NCBI Taxonomy" id="236234"/>
    <lineage>
        <taxon>Eukaryota</taxon>
        <taxon>Fungi</taxon>
        <taxon>Dikarya</taxon>
        <taxon>Ascomycota</taxon>
        <taxon>Pezizomycotina</taxon>
        <taxon>Dothideomycetes</taxon>
        <taxon>Dothideomycetes incertae sedis</taxon>
        <taxon>Botryosphaeriales</taxon>
        <taxon>Botryosphaeriaceae</taxon>
        <taxon>Diplodia</taxon>
    </lineage>
</organism>
<dbReference type="PROSITE" id="PS00518">
    <property type="entry name" value="ZF_RING_1"/>
    <property type="match status" value="1"/>
</dbReference>
<dbReference type="SMART" id="SM00487">
    <property type="entry name" value="DEXDc"/>
    <property type="match status" value="1"/>
</dbReference>
<dbReference type="Pfam" id="PF00176">
    <property type="entry name" value="SNF2-rel_dom"/>
    <property type="match status" value="1"/>
</dbReference>
<dbReference type="InterPro" id="IPR027417">
    <property type="entry name" value="P-loop_NTPase"/>
</dbReference>
<keyword evidence="2" id="KW-0547">Nucleotide-binding</keyword>